<dbReference type="Pfam" id="PF02720">
    <property type="entry name" value="DUF222"/>
    <property type="match status" value="1"/>
</dbReference>
<dbReference type="AlphaFoldDB" id="A0A542DP60"/>
<feature type="compositionally biased region" description="Basic and acidic residues" evidence="1">
    <location>
        <begin position="217"/>
        <end position="230"/>
    </location>
</feature>
<gene>
    <name evidence="3" type="ORF">FB471_4696</name>
</gene>
<dbReference type="CDD" id="cd00085">
    <property type="entry name" value="HNHc"/>
    <property type="match status" value="1"/>
</dbReference>
<evidence type="ECO:0000313" key="4">
    <source>
        <dbReference type="Proteomes" id="UP000320876"/>
    </source>
</evidence>
<evidence type="ECO:0000259" key="2">
    <source>
        <dbReference type="SMART" id="SM00507"/>
    </source>
</evidence>
<keyword evidence="4" id="KW-1185">Reference proteome</keyword>
<evidence type="ECO:0000256" key="1">
    <source>
        <dbReference type="SAM" id="MobiDB-lite"/>
    </source>
</evidence>
<feature type="domain" description="HNH nuclease" evidence="2">
    <location>
        <begin position="327"/>
        <end position="379"/>
    </location>
</feature>
<name>A0A542DP60_AMYCI</name>
<accession>A0A542DP60</accession>
<reference evidence="3 4" key="1">
    <citation type="submission" date="2019-06" db="EMBL/GenBank/DDBJ databases">
        <title>Sequencing the genomes of 1000 actinobacteria strains.</title>
        <authorList>
            <person name="Klenk H.-P."/>
        </authorList>
    </citation>
    <scope>NUCLEOTIDE SEQUENCE [LARGE SCALE GENOMIC DNA]</scope>
    <source>
        <strain evidence="3 4">DSM 45679</strain>
    </source>
</reference>
<sequence length="422" mass="46996">MRYPGFVTRTFGIDTSRMGEEELLAALGEIEQRRRVDYAREVAVLAELDGRTTAGRRGYRDVAVLAREILRINAYDARQRVTHARTAVARHGPTGTPLKPDLPEVGAAVAEGAIGPEHEEAIRATMARFPQPVSLPDREHAEALLTTAAREYEPHTVTALGREIVARLNQDGNPPTEHDLTRPARFLDWRDTRGGRLRGTFELDPETAALLTGLIEPRAKPHSSPEEPDRRSKHQRQGDAPADMLRAAARCPDDGPTEPGEPVTVMVSITPDDLKHGTGHGLLHGQESHSATQIRRIACDTYVAPALLGSTGEILNIGQKHRTIPLTIRRALILRDNGCTFPGHRRKPKQCQAHHVTLWANGGPTALHNLTLLYPHHHHNLIHHTEWHIRIRNGLPEFIPPTFLHPKQRPRRNLLHHEGTTT</sequence>
<protein>
    <submittedName>
        <fullName evidence="3">Uncharacterized protein DUF222</fullName>
    </submittedName>
</protein>
<proteinExistence type="predicted"/>
<dbReference type="SMART" id="SM00507">
    <property type="entry name" value="HNHc"/>
    <property type="match status" value="1"/>
</dbReference>
<organism evidence="3 4">
    <name type="scientific">Amycolatopsis cihanbeyliensis</name>
    <dbReference type="NCBI Taxonomy" id="1128664"/>
    <lineage>
        <taxon>Bacteria</taxon>
        <taxon>Bacillati</taxon>
        <taxon>Actinomycetota</taxon>
        <taxon>Actinomycetes</taxon>
        <taxon>Pseudonocardiales</taxon>
        <taxon>Pseudonocardiaceae</taxon>
        <taxon>Amycolatopsis</taxon>
    </lineage>
</organism>
<dbReference type="EMBL" id="VFML01000001">
    <property type="protein sequence ID" value="TQJ04886.1"/>
    <property type="molecule type" value="Genomic_DNA"/>
</dbReference>
<evidence type="ECO:0000313" key="3">
    <source>
        <dbReference type="EMBL" id="TQJ04886.1"/>
    </source>
</evidence>
<dbReference type="InterPro" id="IPR003870">
    <property type="entry name" value="DUF222"/>
</dbReference>
<feature type="region of interest" description="Disordered" evidence="1">
    <location>
        <begin position="213"/>
        <end position="241"/>
    </location>
</feature>
<comment type="caution">
    <text evidence="3">The sequence shown here is derived from an EMBL/GenBank/DDBJ whole genome shotgun (WGS) entry which is preliminary data.</text>
</comment>
<dbReference type="Proteomes" id="UP000320876">
    <property type="component" value="Unassembled WGS sequence"/>
</dbReference>
<dbReference type="InterPro" id="IPR003615">
    <property type="entry name" value="HNH_nuc"/>
</dbReference>